<evidence type="ECO:0000256" key="1">
    <source>
        <dbReference type="SAM" id="Coils"/>
    </source>
</evidence>
<protein>
    <recommendedName>
        <fullName evidence="2">CYTH domain-containing protein</fullName>
    </recommendedName>
</protein>
<keyword evidence="1" id="KW-0175">Coiled coil</keyword>
<feature type="domain" description="CYTH" evidence="2">
    <location>
        <begin position="380"/>
        <end position="429"/>
    </location>
</feature>
<reference evidence="3" key="1">
    <citation type="journal article" date="2020" name="mSystems">
        <title>Genome- and Community-Level Interaction Insights into Carbon Utilization and Element Cycling Functions of Hydrothermarchaeota in Hydrothermal Sediment.</title>
        <authorList>
            <person name="Zhou Z."/>
            <person name="Liu Y."/>
            <person name="Xu W."/>
            <person name="Pan J."/>
            <person name="Luo Z.H."/>
            <person name="Li M."/>
        </authorList>
    </citation>
    <scope>NUCLEOTIDE SEQUENCE [LARGE SCALE GENOMIC DNA]</scope>
    <source>
        <strain evidence="3">HyVt-443</strain>
    </source>
</reference>
<dbReference type="InterPro" id="IPR027417">
    <property type="entry name" value="P-loop_NTPase"/>
</dbReference>
<accession>A0A831W8A7</accession>
<feature type="non-terminal residue" evidence="3">
    <location>
        <position position="429"/>
    </location>
</feature>
<dbReference type="AlphaFoldDB" id="A0A831W8A7"/>
<dbReference type="SUPFAM" id="SSF52540">
    <property type="entry name" value="P-loop containing nucleoside triphosphate hydrolases"/>
    <property type="match status" value="1"/>
</dbReference>
<name>A0A831W8A7_9GAMM</name>
<dbReference type="PROSITE" id="PS51707">
    <property type="entry name" value="CYTH"/>
    <property type="match status" value="1"/>
</dbReference>
<dbReference type="InterPro" id="IPR023577">
    <property type="entry name" value="CYTH_domain"/>
</dbReference>
<organism evidence="3">
    <name type="scientific">Sedimenticola thiotaurini</name>
    <dbReference type="NCBI Taxonomy" id="1543721"/>
    <lineage>
        <taxon>Bacteria</taxon>
        <taxon>Pseudomonadati</taxon>
        <taxon>Pseudomonadota</taxon>
        <taxon>Gammaproteobacteria</taxon>
        <taxon>Chromatiales</taxon>
        <taxon>Sedimenticolaceae</taxon>
        <taxon>Sedimenticola</taxon>
    </lineage>
</organism>
<dbReference type="EMBL" id="DRKP01000166">
    <property type="protein sequence ID" value="HEB97416.1"/>
    <property type="molecule type" value="Genomic_DNA"/>
</dbReference>
<dbReference type="Gene3D" id="3.40.50.300">
    <property type="entry name" value="P-loop containing nucleotide triphosphate hydrolases"/>
    <property type="match status" value="1"/>
</dbReference>
<dbReference type="InterPro" id="IPR014556">
    <property type="entry name" value="UCP029407"/>
</dbReference>
<proteinExistence type="predicted"/>
<gene>
    <name evidence="3" type="ORF">ENI96_13420</name>
</gene>
<dbReference type="PIRSF" id="PIRSF029407">
    <property type="entry name" value="UCP029407"/>
    <property type="match status" value="1"/>
</dbReference>
<dbReference type="SUPFAM" id="SSF58104">
    <property type="entry name" value="Methyl-accepting chemotaxis protein (MCP) signaling domain"/>
    <property type="match status" value="1"/>
</dbReference>
<evidence type="ECO:0000259" key="2">
    <source>
        <dbReference type="PROSITE" id="PS51707"/>
    </source>
</evidence>
<feature type="coiled-coil region" evidence="1">
    <location>
        <begin position="278"/>
        <end position="413"/>
    </location>
</feature>
<comment type="caution">
    <text evidence="3">The sequence shown here is derived from an EMBL/GenBank/DDBJ whole genome shotgun (WGS) entry which is preliminary data.</text>
</comment>
<dbReference type="Proteomes" id="UP000886251">
    <property type="component" value="Unassembled WGS sequence"/>
</dbReference>
<sequence length="429" mass="49890">MQQCIVVLGMHRSGTSALTGILHYLGVEMGTDMMPARDENPKGFFENQRVYELNEAILTENGSAWDDIGPEFEIGLVPDFERYVRKAIAVVKDQFSYSRTFAIKDPRLCRLFPVWRRALEELGIDIAVVVPYRNPLEIASSLKRRNGFSLEKSILLWADHVLDAERHSRSLNRFFISFDRLLANDKRTIQSLCDALSLKLTTDRRKNISAFLDRKLRHHYSPADNISDALPVYLLELTQLLAKGRMNDAEKLDRLRLEFTSNRDFFLGAEVLESMPRYRQLTAELETRLARIVELQDEVEEKNQWAASLNQEIEQLRQLADRQRTELEQRGGLLEQRDRELEEKNQWAASLNQELEQLRQLADRLGTELEQSNGVLQQREQELEEKNQLAASLDQELEQLRQLADRLGAELEQRDGLLEQRDRELEEKN</sequence>
<evidence type="ECO:0000313" key="3">
    <source>
        <dbReference type="EMBL" id="HEB97416.1"/>
    </source>
</evidence>